<keyword evidence="7" id="KW-0234">DNA repair</keyword>
<dbReference type="InterPro" id="IPR035451">
    <property type="entry name" value="Ada-like_dom_sf"/>
</dbReference>
<dbReference type="PROSITE" id="PS01124">
    <property type="entry name" value="HTH_ARAC_FAMILY_2"/>
    <property type="match status" value="1"/>
</dbReference>
<dbReference type="InterPro" id="IPR023170">
    <property type="entry name" value="HhH_base_excis_C"/>
</dbReference>
<protein>
    <submittedName>
        <fullName evidence="9">Bifunctional transcriptional activator/DNA repair enzyme AlkA</fullName>
    </submittedName>
</protein>
<evidence type="ECO:0000256" key="6">
    <source>
        <dbReference type="ARBA" id="ARBA00023163"/>
    </source>
</evidence>
<dbReference type="InterPro" id="IPR037046">
    <property type="entry name" value="AlkA_N_sf"/>
</dbReference>
<evidence type="ECO:0000259" key="8">
    <source>
        <dbReference type="PROSITE" id="PS01124"/>
    </source>
</evidence>
<dbReference type="Pfam" id="PF06029">
    <property type="entry name" value="AlkA_N"/>
    <property type="match status" value="1"/>
</dbReference>
<evidence type="ECO:0000256" key="4">
    <source>
        <dbReference type="ARBA" id="ARBA00023015"/>
    </source>
</evidence>
<keyword evidence="3" id="KW-0227">DNA damage</keyword>
<dbReference type="PANTHER" id="PTHR43003:SF13">
    <property type="entry name" value="DNA-3-METHYLADENINE GLYCOSYLASE 2"/>
    <property type="match status" value="1"/>
</dbReference>
<evidence type="ECO:0000313" key="9">
    <source>
        <dbReference type="EMBL" id="CAH0528736.1"/>
    </source>
</evidence>
<evidence type="ECO:0000256" key="5">
    <source>
        <dbReference type="ARBA" id="ARBA00023159"/>
    </source>
</evidence>
<organism evidence="9 10">
    <name type="scientific">Vibrio hippocampi</name>
    <dbReference type="NCBI Taxonomy" id="654686"/>
    <lineage>
        <taxon>Bacteria</taxon>
        <taxon>Pseudomonadati</taxon>
        <taxon>Pseudomonadota</taxon>
        <taxon>Gammaproteobacteria</taxon>
        <taxon>Vibrionales</taxon>
        <taxon>Vibrionaceae</taxon>
        <taxon>Vibrio</taxon>
    </lineage>
</organism>
<accession>A0ABN8DN37</accession>
<feature type="domain" description="HTH araC/xylS-type" evidence="8">
    <location>
        <begin position="89"/>
        <end position="187"/>
    </location>
</feature>
<dbReference type="SMART" id="SM00342">
    <property type="entry name" value="HTH_ARAC"/>
    <property type="match status" value="1"/>
</dbReference>
<dbReference type="Gene3D" id="1.10.1670.10">
    <property type="entry name" value="Helix-hairpin-Helix base-excision DNA repair enzymes (C-terminal)"/>
    <property type="match status" value="1"/>
</dbReference>
<keyword evidence="6" id="KW-0804">Transcription</keyword>
<dbReference type="SMART" id="SM01009">
    <property type="entry name" value="AlkA_N"/>
    <property type="match status" value="1"/>
</dbReference>
<dbReference type="SUPFAM" id="SSF48150">
    <property type="entry name" value="DNA-glycosylase"/>
    <property type="match status" value="1"/>
</dbReference>
<name>A0ABN8DN37_9VIBR</name>
<dbReference type="SUPFAM" id="SSF57884">
    <property type="entry name" value="Ada DNA repair protein, N-terminal domain (N-Ada 10)"/>
    <property type="match status" value="1"/>
</dbReference>
<keyword evidence="4" id="KW-0805">Transcription regulation</keyword>
<dbReference type="SUPFAM" id="SSF55945">
    <property type="entry name" value="TATA-box binding protein-like"/>
    <property type="match status" value="1"/>
</dbReference>
<proteinExistence type="predicted"/>
<dbReference type="PANTHER" id="PTHR43003">
    <property type="entry name" value="DNA-3-METHYLADENINE GLYCOSYLASE"/>
    <property type="match status" value="1"/>
</dbReference>
<dbReference type="InterPro" id="IPR018060">
    <property type="entry name" value="HTH_AraC"/>
</dbReference>
<reference evidence="9" key="1">
    <citation type="submission" date="2021-12" db="EMBL/GenBank/DDBJ databases">
        <authorList>
            <person name="Rodrigo-Torres L."/>
            <person name="Arahal R. D."/>
            <person name="Lucena T."/>
        </authorList>
    </citation>
    <scope>NUCLEOTIDE SEQUENCE</scope>
    <source>
        <strain evidence="9">CECT 8226</strain>
    </source>
</reference>
<evidence type="ECO:0000256" key="3">
    <source>
        <dbReference type="ARBA" id="ARBA00022763"/>
    </source>
</evidence>
<evidence type="ECO:0000256" key="2">
    <source>
        <dbReference type="ARBA" id="ARBA00022603"/>
    </source>
</evidence>
<dbReference type="Pfam" id="PF02805">
    <property type="entry name" value="Ada_Zn_binding"/>
    <property type="match status" value="1"/>
</dbReference>
<evidence type="ECO:0000313" key="10">
    <source>
        <dbReference type="Proteomes" id="UP000838160"/>
    </source>
</evidence>
<comment type="cofactor">
    <cofactor evidence="1">
        <name>Zn(2+)</name>
        <dbReference type="ChEBI" id="CHEBI:29105"/>
    </cofactor>
</comment>
<keyword evidence="10" id="KW-1185">Reference proteome</keyword>
<keyword evidence="2" id="KW-0808">Transferase</keyword>
<dbReference type="InterPro" id="IPR010316">
    <property type="entry name" value="AlkA_N"/>
</dbReference>
<dbReference type="InterPro" id="IPR051912">
    <property type="entry name" value="Alkylbase_DNA_Glycosylase/TA"/>
</dbReference>
<evidence type="ECO:0000256" key="1">
    <source>
        <dbReference type="ARBA" id="ARBA00001947"/>
    </source>
</evidence>
<gene>
    <name evidence="9" type="primary">alkA</name>
    <name evidence="9" type="ORF">VHP8226_02762</name>
</gene>
<dbReference type="InterPro" id="IPR009057">
    <property type="entry name" value="Homeodomain-like_sf"/>
</dbReference>
<comment type="caution">
    <text evidence="9">The sequence shown here is derived from an EMBL/GenBank/DDBJ whole genome shotgun (WGS) entry which is preliminary data.</text>
</comment>
<evidence type="ECO:0000256" key="7">
    <source>
        <dbReference type="ARBA" id="ARBA00023204"/>
    </source>
</evidence>
<dbReference type="EMBL" id="CAKLCM010000003">
    <property type="protein sequence ID" value="CAH0528736.1"/>
    <property type="molecule type" value="Genomic_DNA"/>
</dbReference>
<keyword evidence="5" id="KW-0010">Activator</keyword>
<dbReference type="Pfam" id="PF12833">
    <property type="entry name" value="HTH_18"/>
    <property type="match status" value="1"/>
</dbReference>
<dbReference type="Gene3D" id="3.40.10.10">
    <property type="entry name" value="DNA Methylphosphotriester Repair Domain"/>
    <property type="match status" value="1"/>
</dbReference>
<dbReference type="Proteomes" id="UP000838160">
    <property type="component" value="Unassembled WGS sequence"/>
</dbReference>
<keyword evidence="2" id="KW-0489">Methyltransferase</keyword>
<dbReference type="Gene3D" id="3.30.310.20">
    <property type="entry name" value="DNA-3-methyladenine glycosylase AlkA, N-terminal domain"/>
    <property type="match status" value="1"/>
</dbReference>
<dbReference type="SUPFAM" id="SSF46689">
    <property type="entry name" value="Homeodomain-like"/>
    <property type="match status" value="1"/>
</dbReference>
<dbReference type="InterPro" id="IPR011257">
    <property type="entry name" value="DNA_glycosylase"/>
</dbReference>
<dbReference type="RefSeq" id="WP_237485644.1">
    <property type="nucleotide sequence ID" value="NZ_CAKLCM010000003.1"/>
</dbReference>
<dbReference type="Gene3D" id="1.10.340.30">
    <property type="entry name" value="Hypothetical protein, domain 2"/>
    <property type="match status" value="1"/>
</dbReference>
<sequence>MRVAQDLQQYRTARLSRDARFDGAFFVAVKTTGIFCRPICPAKLPKEDNVEYFDHAPAAIQAGYRPCLRCRPDSAPESWAWKGTETSFQRGRALVEAGALNQGNIEDLCQRLGISSRYFRQLFQTHLGMSPKMYSQYHQLMFAKQLLHDSHLAIGEVAYACGFNSVRRFNDAFKKYLHLTPTQVRKQLSVQPRQNVLYLSYRGDFAWEWLLNFYQLRAIEGVESVDSESYQRFVDLEGDLAWFRISKNRLKNKSIKVEFKLDDATKLYSLIDKIKSLFDINADTQHIEAHLVAQDKKIVRIPGIRVPGVWSVWEAGVRAILGQQVSVKAAIGQLNLLCQTLNYSLSQQLVFPPPDLLANADLSFLRMPEQRKQTLKRFAQYMCQSESLDIEDWLNIKGIGPWTVNYVRMRAGHDPDVFLDGDLVVKKYLTQHLTNAQANFSPWGSYATLHCWSHY</sequence>
<dbReference type="InterPro" id="IPR004026">
    <property type="entry name" value="Ada_DNA_repair_Zn-bd"/>
</dbReference>
<dbReference type="Gene3D" id="1.10.10.60">
    <property type="entry name" value="Homeodomain-like"/>
    <property type="match status" value="1"/>
</dbReference>